<dbReference type="CDD" id="cd01094">
    <property type="entry name" value="Alkanesulfonate_monoxygenase"/>
    <property type="match status" value="1"/>
</dbReference>
<dbReference type="SUPFAM" id="SSF51679">
    <property type="entry name" value="Bacterial luciferase-like"/>
    <property type="match status" value="1"/>
</dbReference>
<keyword evidence="3" id="KW-0560">Oxidoreductase</keyword>
<protein>
    <submittedName>
        <fullName evidence="6">LLM class flavin-dependent oxidoreductase</fullName>
    </submittedName>
</protein>
<evidence type="ECO:0000256" key="1">
    <source>
        <dbReference type="ARBA" id="ARBA00022630"/>
    </source>
</evidence>
<dbReference type="PANTHER" id="PTHR42847">
    <property type="entry name" value="ALKANESULFONATE MONOOXYGENASE"/>
    <property type="match status" value="1"/>
</dbReference>
<reference evidence="6 7" key="1">
    <citation type="submission" date="2019-04" db="EMBL/GenBank/DDBJ databases">
        <title>Streptomyces oryziradicis sp. nov., a novel actinomycete isolated from rhizosphere soil of rice (Oryza sativa L.).</title>
        <authorList>
            <person name="Li C."/>
        </authorList>
    </citation>
    <scope>NUCLEOTIDE SEQUENCE [LARGE SCALE GENOMIC DNA]</scope>
    <source>
        <strain evidence="6 7">NEAU-C40</strain>
    </source>
</reference>
<proteinExistence type="predicted"/>
<dbReference type="InterPro" id="IPR036661">
    <property type="entry name" value="Luciferase-like_sf"/>
</dbReference>
<dbReference type="OrthoDB" id="9814695at2"/>
<evidence type="ECO:0000259" key="5">
    <source>
        <dbReference type="Pfam" id="PF00296"/>
    </source>
</evidence>
<dbReference type="RefSeq" id="WP_136722648.1">
    <property type="nucleotide sequence ID" value="NZ_SUMC01000005.1"/>
</dbReference>
<organism evidence="6 7">
    <name type="scientific">Actinacidiphila oryziradicis</name>
    <dbReference type="NCBI Taxonomy" id="2571141"/>
    <lineage>
        <taxon>Bacteria</taxon>
        <taxon>Bacillati</taxon>
        <taxon>Actinomycetota</taxon>
        <taxon>Actinomycetes</taxon>
        <taxon>Kitasatosporales</taxon>
        <taxon>Streptomycetaceae</taxon>
        <taxon>Actinacidiphila</taxon>
    </lineage>
</organism>
<evidence type="ECO:0000313" key="6">
    <source>
        <dbReference type="EMBL" id="TKA12116.1"/>
    </source>
</evidence>
<comment type="caution">
    <text evidence="6">The sequence shown here is derived from an EMBL/GenBank/DDBJ whole genome shotgun (WGS) entry which is preliminary data.</text>
</comment>
<evidence type="ECO:0000256" key="2">
    <source>
        <dbReference type="ARBA" id="ARBA00022643"/>
    </source>
</evidence>
<dbReference type="Proteomes" id="UP000305778">
    <property type="component" value="Unassembled WGS sequence"/>
</dbReference>
<gene>
    <name evidence="6" type="ORF">FCI23_07385</name>
</gene>
<dbReference type="EMBL" id="SUMC01000005">
    <property type="protein sequence ID" value="TKA12116.1"/>
    <property type="molecule type" value="Genomic_DNA"/>
</dbReference>
<feature type="domain" description="Luciferase-like" evidence="5">
    <location>
        <begin position="32"/>
        <end position="343"/>
    </location>
</feature>
<keyword evidence="1" id="KW-0285">Flavoprotein</keyword>
<keyword evidence="2" id="KW-0288">FMN</keyword>
<evidence type="ECO:0000256" key="3">
    <source>
        <dbReference type="ARBA" id="ARBA00023002"/>
    </source>
</evidence>
<sequence length="377" mass="40790">MTIEFIGIAATQETSESGAATPVNGSTGRDGVSAQTEAAAARGPVVQPGYLRDLARAHEEAGFDRILVAHSSASPDGFTVADQILTHTDRLGVLLAHRPGFVAPTLAARKFATLDAFHPGRVALHVITGGDDADQARDGDLTDKVTRYRRTDEFLDVVRREWTAETPFDYDGEFYQVRGGWSAVRPADPIPVYFGGASDDAVRVGGKHADVYAFWGEPLAGIAERIRQVRAAATPYGRDPRFSVSLRPIPAATETEAWQRAQEILRLTKERTGEERQYFNLNHAQQRGSQRLLEYAAQGDIHDKRLWTAIAKTTGAAGNSTALVGSYEQVAESLLDYVGLGVSTLLIRGFSPLADARDYGTLVRLVRERTLAGAAGA</sequence>
<dbReference type="Gene3D" id="3.20.20.30">
    <property type="entry name" value="Luciferase-like domain"/>
    <property type="match status" value="1"/>
</dbReference>
<dbReference type="AlphaFoldDB" id="A0A4U0SQA1"/>
<dbReference type="GO" id="GO:0046306">
    <property type="term" value="P:alkanesulfonate catabolic process"/>
    <property type="evidence" value="ECO:0007669"/>
    <property type="project" value="TreeGrafter"/>
</dbReference>
<dbReference type="InterPro" id="IPR050172">
    <property type="entry name" value="SsuD_RutA_monooxygenase"/>
</dbReference>
<accession>A0A4U0SQA1</accession>
<keyword evidence="7" id="KW-1185">Reference proteome</keyword>
<evidence type="ECO:0000256" key="4">
    <source>
        <dbReference type="ARBA" id="ARBA00023033"/>
    </source>
</evidence>
<dbReference type="PANTHER" id="PTHR42847:SF9">
    <property type="entry name" value="BLL6451 PROTEIN"/>
    <property type="match status" value="1"/>
</dbReference>
<dbReference type="InterPro" id="IPR011251">
    <property type="entry name" value="Luciferase-like_dom"/>
</dbReference>
<evidence type="ECO:0000313" key="7">
    <source>
        <dbReference type="Proteomes" id="UP000305778"/>
    </source>
</evidence>
<dbReference type="Pfam" id="PF00296">
    <property type="entry name" value="Bac_luciferase"/>
    <property type="match status" value="1"/>
</dbReference>
<keyword evidence="4" id="KW-0503">Monooxygenase</keyword>
<dbReference type="GO" id="GO:0008726">
    <property type="term" value="F:alkanesulfonate monooxygenase activity"/>
    <property type="evidence" value="ECO:0007669"/>
    <property type="project" value="TreeGrafter"/>
</dbReference>
<name>A0A4U0SQA1_9ACTN</name>